<keyword evidence="5 7" id="KW-0418">Kinase</keyword>
<evidence type="ECO:0000256" key="6">
    <source>
        <dbReference type="ARBA" id="ARBA00022840"/>
    </source>
</evidence>
<dbReference type="EMBL" id="JAPDFR010000002">
    <property type="protein sequence ID" value="KAK0390142.1"/>
    <property type="molecule type" value="Genomic_DNA"/>
</dbReference>
<evidence type="ECO:0000256" key="2">
    <source>
        <dbReference type="ARBA" id="ARBA00006785"/>
    </source>
</evidence>
<keyword evidence="3 7" id="KW-0808">Transferase</keyword>
<evidence type="ECO:0000259" key="8">
    <source>
        <dbReference type="SMART" id="SM00983"/>
    </source>
</evidence>
<dbReference type="InterPro" id="IPR006282">
    <property type="entry name" value="Thi_PPkinase"/>
</dbReference>
<dbReference type="SUPFAM" id="SSF63999">
    <property type="entry name" value="Thiamin pyrophosphokinase, catalytic domain"/>
    <property type="match status" value="1"/>
</dbReference>
<keyword evidence="4 7" id="KW-0547">Nucleotide-binding</keyword>
<name>A0AA39GMK9_SARSR</name>
<dbReference type="NCBIfam" id="TIGR01378">
    <property type="entry name" value="thi_PPkinase"/>
    <property type="match status" value="1"/>
</dbReference>
<dbReference type="InterPro" id="IPR036371">
    <property type="entry name" value="TPK_B1-bd_sf"/>
</dbReference>
<evidence type="ECO:0000256" key="1">
    <source>
        <dbReference type="ARBA" id="ARBA00005078"/>
    </source>
</evidence>
<comment type="catalytic activity">
    <reaction evidence="7">
        <text>thiamine + ATP = thiamine diphosphate + AMP + H(+)</text>
        <dbReference type="Rhea" id="RHEA:11576"/>
        <dbReference type="ChEBI" id="CHEBI:15378"/>
        <dbReference type="ChEBI" id="CHEBI:18385"/>
        <dbReference type="ChEBI" id="CHEBI:30616"/>
        <dbReference type="ChEBI" id="CHEBI:58937"/>
        <dbReference type="ChEBI" id="CHEBI:456215"/>
    </reaction>
</comment>
<dbReference type="GO" id="GO:0006772">
    <property type="term" value="P:thiamine metabolic process"/>
    <property type="evidence" value="ECO:0007669"/>
    <property type="project" value="InterPro"/>
</dbReference>
<evidence type="ECO:0000256" key="7">
    <source>
        <dbReference type="PIRNR" id="PIRNR031057"/>
    </source>
</evidence>
<sequence>MSNSQVFEWHPAKFLRTHDPSPEFSLLVLNQPLRNGNNLRKLWRNSSMRVAADGGANRLHALSSFQAKFSNLQAIIGDLDSLSPSVRDFYSSQPTPAAIIHDHDQESTDFGKAVNWIRENQPRGADIIALGGIGGRVDQGLSQLHHLYLFHADPAYEAGRVFLLSGSSLTFLLKAGKHQIHVAEEGEDRVFGKYVGLIPLKEPSRITTKGLEWDVADWETQIGGRVSTSNHVLPDVKCVEVETTKDILFTIALGQLDADDDS</sequence>
<dbReference type="EC" id="2.7.6.2" evidence="7"/>
<dbReference type="GO" id="GO:0030975">
    <property type="term" value="F:thiamine binding"/>
    <property type="evidence" value="ECO:0007669"/>
    <property type="project" value="UniProtKB-UniRule"/>
</dbReference>
<dbReference type="GO" id="GO:0009229">
    <property type="term" value="P:thiamine diphosphate biosynthetic process"/>
    <property type="evidence" value="ECO:0007669"/>
    <property type="project" value="UniProtKB-UniRule"/>
</dbReference>
<dbReference type="Gene3D" id="2.60.120.320">
    <property type="entry name" value="Thiamin pyrophosphokinase, thiamin-binding domain"/>
    <property type="match status" value="1"/>
</dbReference>
<dbReference type="GO" id="GO:0005524">
    <property type="term" value="F:ATP binding"/>
    <property type="evidence" value="ECO:0007669"/>
    <property type="project" value="UniProtKB-UniRule"/>
</dbReference>
<comment type="similarity">
    <text evidence="2 7">Belongs to the thiamine pyrophosphokinase family.</text>
</comment>
<dbReference type="Gene3D" id="3.40.50.10240">
    <property type="entry name" value="Thiamin pyrophosphokinase, catalytic domain"/>
    <property type="match status" value="1"/>
</dbReference>
<dbReference type="InterPro" id="IPR007371">
    <property type="entry name" value="TPK_catalytic"/>
</dbReference>
<evidence type="ECO:0000256" key="3">
    <source>
        <dbReference type="ARBA" id="ARBA00022679"/>
    </source>
</evidence>
<keyword evidence="10" id="KW-1185">Reference proteome</keyword>
<dbReference type="PANTHER" id="PTHR13622:SF8">
    <property type="entry name" value="THIAMIN PYROPHOSPHOKINASE 1"/>
    <property type="match status" value="1"/>
</dbReference>
<dbReference type="Pfam" id="PF04265">
    <property type="entry name" value="TPK_B1_binding"/>
    <property type="match status" value="1"/>
</dbReference>
<dbReference type="GO" id="GO:0004788">
    <property type="term" value="F:thiamine diphosphokinase activity"/>
    <property type="evidence" value="ECO:0007669"/>
    <property type="project" value="UniProtKB-UniRule"/>
</dbReference>
<accession>A0AA39GMK9</accession>
<dbReference type="AlphaFoldDB" id="A0AA39GMK9"/>
<evidence type="ECO:0000313" key="10">
    <source>
        <dbReference type="Proteomes" id="UP001175261"/>
    </source>
</evidence>
<dbReference type="InterPro" id="IPR007373">
    <property type="entry name" value="Thiamin_PyroPKinase_B1-bd"/>
</dbReference>
<dbReference type="PANTHER" id="PTHR13622">
    <property type="entry name" value="THIAMIN PYROPHOSPHOKINASE"/>
    <property type="match status" value="1"/>
</dbReference>
<dbReference type="Proteomes" id="UP001175261">
    <property type="component" value="Unassembled WGS sequence"/>
</dbReference>
<dbReference type="Pfam" id="PF04263">
    <property type="entry name" value="TPK_catalytic"/>
    <property type="match status" value="1"/>
</dbReference>
<dbReference type="GO" id="GO:0016301">
    <property type="term" value="F:kinase activity"/>
    <property type="evidence" value="ECO:0007669"/>
    <property type="project" value="UniProtKB-UniRule"/>
</dbReference>
<dbReference type="FunFam" id="2.60.120.320:FF:000001">
    <property type="entry name" value="Thiamine pyrophosphokinase"/>
    <property type="match status" value="1"/>
</dbReference>
<evidence type="ECO:0000256" key="4">
    <source>
        <dbReference type="ARBA" id="ARBA00022741"/>
    </source>
</evidence>
<reference evidence="9" key="1">
    <citation type="submission" date="2022-10" db="EMBL/GenBank/DDBJ databases">
        <title>Determination and structural analysis of whole genome sequence of Sarocladium strictum F4-1.</title>
        <authorList>
            <person name="Hu L."/>
            <person name="Jiang Y."/>
        </authorList>
    </citation>
    <scope>NUCLEOTIDE SEQUENCE</scope>
    <source>
        <strain evidence="9">F4-1</strain>
    </source>
</reference>
<dbReference type="InterPro" id="IPR016966">
    <property type="entry name" value="Thiamin_pyrophosphokinase_euk"/>
</dbReference>
<organism evidence="9 10">
    <name type="scientific">Sarocladium strictum</name>
    <name type="common">Black bundle disease fungus</name>
    <name type="synonym">Acremonium strictum</name>
    <dbReference type="NCBI Taxonomy" id="5046"/>
    <lineage>
        <taxon>Eukaryota</taxon>
        <taxon>Fungi</taxon>
        <taxon>Dikarya</taxon>
        <taxon>Ascomycota</taxon>
        <taxon>Pezizomycotina</taxon>
        <taxon>Sordariomycetes</taxon>
        <taxon>Hypocreomycetidae</taxon>
        <taxon>Hypocreales</taxon>
        <taxon>Sarocladiaceae</taxon>
        <taxon>Sarocladium</taxon>
    </lineage>
</organism>
<keyword evidence="6 7" id="KW-0067">ATP-binding</keyword>
<feature type="domain" description="Thiamin pyrophosphokinase thiamin-binding" evidence="8">
    <location>
        <begin position="176"/>
        <end position="247"/>
    </location>
</feature>
<evidence type="ECO:0000313" key="9">
    <source>
        <dbReference type="EMBL" id="KAK0390142.1"/>
    </source>
</evidence>
<dbReference type="CDD" id="cd07995">
    <property type="entry name" value="TPK"/>
    <property type="match status" value="1"/>
</dbReference>
<proteinExistence type="inferred from homology"/>
<dbReference type="SUPFAM" id="SSF63862">
    <property type="entry name" value="Thiamin pyrophosphokinase, substrate-binding domain"/>
    <property type="match status" value="1"/>
</dbReference>
<dbReference type="PIRSF" id="PIRSF031057">
    <property type="entry name" value="Thiamin_pyrophosphokinase"/>
    <property type="match status" value="1"/>
</dbReference>
<evidence type="ECO:0000256" key="5">
    <source>
        <dbReference type="ARBA" id="ARBA00022777"/>
    </source>
</evidence>
<comment type="caution">
    <text evidence="9">The sequence shown here is derived from an EMBL/GenBank/DDBJ whole genome shotgun (WGS) entry which is preliminary data.</text>
</comment>
<dbReference type="SMART" id="SM00983">
    <property type="entry name" value="TPK_B1_binding"/>
    <property type="match status" value="1"/>
</dbReference>
<dbReference type="InterPro" id="IPR036759">
    <property type="entry name" value="TPK_catalytic_sf"/>
</dbReference>
<gene>
    <name evidence="9" type="ORF">NLU13_3715</name>
</gene>
<protein>
    <recommendedName>
        <fullName evidence="7">Thiamine pyrophosphokinase</fullName>
        <ecNumber evidence="7">2.7.6.2</ecNumber>
    </recommendedName>
</protein>
<comment type="pathway">
    <text evidence="1 7">Cofactor biosynthesis; thiamine diphosphate biosynthesis; thiamine diphosphate from thiamine: step 1/1.</text>
</comment>